<dbReference type="EMBL" id="CAJNIZ010000092">
    <property type="protein sequence ID" value="CAE7153339.1"/>
    <property type="molecule type" value="Genomic_DNA"/>
</dbReference>
<evidence type="ECO:0000313" key="3">
    <source>
        <dbReference type="EMBL" id="CAE7153339.1"/>
    </source>
</evidence>
<dbReference type="GO" id="GO:0106050">
    <property type="term" value="F:tRNA 2'-O-methyltransferase activity"/>
    <property type="evidence" value="ECO:0007669"/>
    <property type="project" value="UniProtKB-UniRule"/>
</dbReference>
<keyword evidence="1" id="KW-0489">Methyltransferase</keyword>
<keyword evidence="1" id="KW-0949">S-adenosyl-L-methionine</keyword>
<dbReference type="InterPro" id="IPR007871">
    <property type="entry name" value="Methyltransferase_TRM13"/>
</dbReference>
<comment type="similarity">
    <text evidence="1">Belongs to the methyltransferase TRM13 family.</text>
</comment>
<keyword evidence="1" id="KW-0479">Metal-binding</keyword>
<gene>
    <name evidence="3" type="primary">trm13</name>
    <name evidence="3" type="ORF">SPIL2461_LOCUS254</name>
</gene>
<evidence type="ECO:0000256" key="1">
    <source>
        <dbReference type="RuleBase" id="RU367103"/>
    </source>
</evidence>
<dbReference type="OrthoDB" id="258806at2759"/>
<name>A0A812ILL6_SYMPI</name>
<dbReference type="EC" id="2.1.1.225" evidence="1"/>
<dbReference type="PANTHER" id="PTHR12998">
    <property type="entry name" value="TRNA:M(4)X MODIFICATION ENZYME TRM13 HOMOLOG"/>
    <property type="match status" value="1"/>
</dbReference>
<sequence length="563" mass="62083">MATAALTAKESNCSHHSWPELLSKLRESLQQLQAPKIVDGPDPHVASVVWQLLREHPDCIELCDLYLGRHGQQVESLSREVLARGPFAHIVEVGAGKGLLGRVLQELMPGSTLTNLEINSGVSGFDRADTERVVLDVREYLEEYSNPDFLRERGFSASEWPMLIKLLAVARLRVDQDGSSSSDSSFKSWQRWEHTFGGRKAMIEIGREVRQLLEAGRAKILELQGYSTELLQYAPAHTTSENIVIVAMKPTSALVGIQNALPKVGVLLEAPSAAARVTQFLMEVRGQILDRSGALPFLAAFACSEDSVAVLGTDAMEVVAALRQHALLMVQLRIVTRIYPFSLAVDSVEDVPLSPAGVKPPFRLAVSPRGLLEEILARAKADDIELSPQRFNASITVRRLWDGSLGVACLPRGCWHPGEEPQSWIASDGGQVAQKLPSIQRLSFRLEEWRDRLGISFRNRRVRVHSPHAEWLQILEKEGIEVLEGADVDVLIVDNGRSFQRGIDEFKQSMAQIAVAVLPVADCRGGKAARASQLLNEVSKAISQTGARMSAHHLLSNRDQERT</sequence>
<comment type="catalytic activity">
    <reaction evidence="1">
        <text>cytidine(4) in tRNA(Pro) + S-adenosyl-L-methionine = 2'-O-methylcytidine(4) in tRNA(Pro) + S-adenosyl-L-homocysteine + H(+)</text>
        <dbReference type="Rhea" id="RHEA:32767"/>
        <dbReference type="Rhea" id="RHEA-COMP:10397"/>
        <dbReference type="Rhea" id="RHEA-COMP:10398"/>
        <dbReference type="ChEBI" id="CHEBI:15378"/>
        <dbReference type="ChEBI" id="CHEBI:57856"/>
        <dbReference type="ChEBI" id="CHEBI:59789"/>
        <dbReference type="ChEBI" id="CHEBI:74495"/>
        <dbReference type="ChEBI" id="CHEBI:82748"/>
        <dbReference type="EC" id="2.1.1.225"/>
    </reaction>
</comment>
<feature type="non-terminal residue" evidence="3">
    <location>
        <position position="563"/>
    </location>
</feature>
<protein>
    <recommendedName>
        <fullName evidence="1">tRNA:m(4)X modification enzyme TRM13</fullName>
        <ecNumber evidence="1">2.1.1.225</ecNumber>
    </recommendedName>
</protein>
<keyword evidence="1" id="KW-0819">tRNA processing</keyword>
<dbReference type="PANTHER" id="PTHR12998:SF0">
    <property type="entry name" value="TRNA:M(4)X MODIFICATION ENZYME TRM13 HOMOLOG"/>
    <property type="match status" value="1"/>
</dbReference>
<accession>A0A812ILL6</accession>
<comment type="catalytic activity">
    <reaction evidence="1">
        <text>cytidine(4) in tRNA(Gly)(GCC) + S-adenosyl-L-methionine = 2'-O-methylcytidine(4) in tRNA(Gly)(GCC) + S-adenosyl-L-homocysteine + H(+)</text>
        <dbReference type="Rhea" id="RHEA:43192"/>
        <dbReference type="Rhea" id="RHEA-COMP:10399"/>
        <dbReference type="Rhea" id="RHEA-COMP:10400"/>
        <dbReference type="ChEBI" id="CHEBI:15378"/>
        <dbReference type="ChEBI" id="CHEBI:57856"/>
        <dbReference type="ChEBI" id="CHEBI:59789"/>
        <dbReference type="ChEBI" id="CHEBI:74495"/>
        <dbReference type="ChEBI" id="CHEBI:82748"/>
        <dbReference type="EC" id="2.1.1.225"/>
    </reaction>
</comment>
<dbReference type="InterPro" id="IPR039044">
    <property type="entry name" value="Trm13"/>
</dbReference>
<keyword evidence="1" id="KW-0808">Transferase</keyword>
<comment type="catalytic activity">
    <reaction evidence="1">
        <text>adenosine(4) in tRNA(His) + S-adenosyl-L-methionine = 2'-O-methyladenosine(4) in tRNA(His) + S-adenosyl-L-homocysteine + H(+)</text>
        <dbReference type="Rhea" id="RHEA:43196"/>
        <dbReference type="Rhea" id="RHEA-COMP:10401"/>
        <dbReference type="Rhea" id="RHEA-COMP:10402"/>
        <dbReference type="ChEBI" id="CHEBI:15378"/>
        <dbReference type="ChEBI" id="CHEBI:57856"/>
        <dbReference type="ChEBI" id="CHEBI:59789"/>
        <dbReference type="ChEBI" id="CHEBI:74411"/>
        <dbReference type="ChEBI" id="CHEBI:74477"/>
        <dbReference type="EC" id="2.1.1.225"/>
    </reaction>
</comment>
<dbReference type="Pfam" id="PF05206">
    <property type="entry name" value="TRM13"/>
    <property type="match status" value="1"/>
</dbReference>
<dbReference type="AlphaFoldDB" id="A0A812ILL6"/>
<keyword evidence="4" id="KW-1185">Reference proteome</keyword>
<evidence type="ECO:0000259" key="2">
    <source>
        <dbReference type="Pfam" id="PF05206"/>
    </source>
</evidence>
<reference evidence="3" key="1">
    <citation type="submission" date="2021-02" db="EMBL/GenBank/DDBJ databases">
        <authorList>
            <person name="Dougan E. K."/>
            <person name="Rhodes N."/>
            <person name="Thang M."/>
            <person name="Chan C."/>
        </authorList>
    </citation>
    <scope>NUCLEOTIDE SEQUENCE</scope>
</reference>
<dbReference type="GO" id="GO:0008270">
    <property type="term" value="F:zinc ion binding"/>
    <property type="evidence" value="ECO:0007669"/>
    <property type="project" value="UniProtKB-KW"/>
</dbReference>
<keyword evidence="1" id="KW-0862">Zinc</keyword>
<organism evidence="3 4">
    <name type="scientific">Symbiodinium pilosum</name>
    <name type="common">Dinoflagellate</name>
    <dbReference type="NCBI Taxonomy" id="2952"/>
    <lineage>
        <taxon>Eukaryota</taxon>
        <taxon>Sar</taxon>
        <taxon>Alveolata</taxon>
        <taxon>Dinophyceae</taxon>
        <taxon>Suessiales</taxon>
        <taxon>Symbiodiniaceae</taxon>
        <taxon>Symbiodinium</taxon>
    </lineage>
</organism>
<comment type="caution">
    <text evidence="3">The sequence shown here is derived from an EMBL/GenBank/DDBJ whole genome shotgun (WGS) entry which is preliminary data.</text>
</comment>
<proteinExistence type="inferred from homology"/>
<comment type="function">
    <text evidence="1">tRNA methylase which 2'-O-methylates cytidine(4) in tRNA(Pro) and tRNA(Gly)(GCC), and adenosine(4) in tRNA(His).</text>
</comment>
<keyword evidence="1" id="KW-0863">Zinc-finger</keyword>
<dbReference type="Proteomes" id="UP000649617">
    <property type="component" value="Unassembled WGS sequence"/>
</dbReference>
<feature type="domain" description="Methyltransferase TRM13" evidence="2">
    <location>
        <begin position="141"/>
        <end position="247"/>
    </location>
</feature>
<evidence type="ECO:0000313" key="4">
    <source>
        <dbReference type="Proteomes" id="UP000649617"/>
    </source>
</evidence>
<dbReference type="GO" id="GO:0030488">
    <property type="term" value="P:tRNA methylation"/>
    <property type="evidence" value="ECO:0007669"/>
    <property type="project" value="InterPro"/>
</dbReference>